<proteinExistence type="predicted"/>
<keyword evidence="2" id="KW-0472">Membrane</keyword>
<keyword evidence="2" id="KW-0812">Transmembrane</keyword>
<evidence type="ECO:0000313" key="3">
    <source>
        <dbReference type="EMBL" id="GIG51769.1"/>
    </source>
</evidence>
<feature type="compositionally biased region" description="Acidic residues" evidence="1">
    <location>
        <begin position="10"/>
        <end position="20"/>
    </location>
</feature>
<dbReference type="RefSeq" id="WP_203853376.1">
    <property type="nucleotide sequence ID" value="NZ_BAAAVW010000036.1"/>
</dbReference>
<feature type="transmembrane region" description="Helical" evidence="2">
    <location>
        <begin position="35"/>
        <end position="55"/>
    </location>
</feature>
<organism evidence="3 4">
    <name type="scientific">Dactylosporangium siamense</name>
    <dbReference type="NCBI Taxonomy" id="685454"/>
    <lineage>
        <taxon>Bacteria</taxon>
        <taxon>Bacillati</taxon>
        <taxon>Actinomycetota</taxon>
        <taxon>Actinomycetes</taxon>
        <taxon>Micromonosporales</taxon>
        <taxon>Micromonosporaceae</taxon>
        <taxon>Dactylosporangium</taxon>
    </lineage>
</organism>
<name>A0A919PWV0_9ACTN</name>
<sequence length="213" mass="21959">MVDLPGMSSADDDGDFDEDAAADHRPGSAINVKKVAIVCGALAGVALLGSAVVYGPTVARVTSQRGTTVSTPAQVGAFTMDSSDDAKNTAEYVRDAIAAEVNLDKSVGAIYKDQAQTVILVAGTARVWKPEKSLTAAFKVVADDSGSVRDLHDVDAGNLGGIMRCGVTVDKEGDIAVCGWADNGSVAVALFPGRPVNDAAKAMLQLRDAVEHR</sequence>
<evidence type="ECO:0000256" key="2">
    <source>
        <dbReference type="SAM" id="Phobius"/>
    </source>
</evidence>
<reference evidence="3" key="1">
    <citation type="submission" date="2021-01" db="EMBL/GenBank/DDBJ databases">
        <title>Whole genome shotgun sequence of Dactylosporangium siamense NBRC 106093.</title>
        <authorList>
            <person name="Komaki H."/>
            <person name="Tamura T."/>
        </authorList>
    </citation>
    <scope>NUCLEOTIDE SEQUENCE</scope>
    <source>
        <strain evidence="3">NBRC 106093</strain>
    </source>
</reference>
<dbReference type="EMBL" id="BONQ01000161">
    <property type="protein sequence ID" value="GIG51769.1"/>
    <property type="molecule type" value="Genomic_DNA"/>
</dbReference>
<evidence type="ECO:0000256" key="1">
    <source>
        <dbReference type="SAM" id="MobiDB-lite"/>
    </source>
</evidence>
<dbReference type="Proteomes" id="UP000660611">
    <property type="component" value="Unassembled WGS sequence"/>
</dbReference>
<feature type="region of interest" description="Disordered" evidence="1">
    <location>
        <begin position="1"/>
        <end position="22"/>
    </location>
</feature>
<gene>
    <name evidence="3" type="ORF">Dsi01nite_098100</name>
</gene>
<keyword evidence="2" id="KW-1133">Transmembrane helix</keyword>
<dbReference type="AlphaFoldDB" id="A0A919PWV0"/>
<accession>A0A919PWV0</accession>
<protein>
    <submittedName>
        <fullName evidence="3">Uncharacterized protein</fullName>
    </submittedName>
</protein>
<comment type="caution">
    <text evidence="3">The sequence shown here is derived from an EMBL/GenBank/DDBJ whole genome shotgun (WGS) entry which is preliminary data.</text>
</comment>
<keyword evidence="4" id="KW-1185">Reference proteome</keyword>
<evidence type="ECO:0000313" key="4">
    <source>
        <dbReference type="Proteomes" id="UP000660611"/>
    </source>
</evidence>